<dbReference type="Gene3D" id="2.40.110.10">
    <property type="entry name" value="Butyryl-CoA Dehydrogenase, subunit A, domain 2"/>
    <property type="match status" value="1"/>
</dbReference>
<dbReference type="InterPro" id="IPR006091">
    <property type="entry name" value="Acyl-CoA_Oxase/DH_mid-dom"/>
</dbReference>
<dbReference type="Gene3D" id="1.10.540.10">
    <property type="entry name" value="Acyl-CoA dehydrogenase/oxidase, N-terminal domain"/>
    <property type="match status" value="1"/>
</dbReference>
<evidence type="ECO:0000256" key="3">
    <source>
        <dbReference type="ARBA" id="ARBA00022630"/>
    </source>
</evidence>
<evidence type="ECO:0000259" key="8">
    <source>
        <dbReference type="Pfam" id="PF02770"/>
    </source>
</evidence>
<protein>
    <submittedName>
        <fullName evidence="10">Acyl-CoA dehydrogenase</fullName>
    </submittedName>
</protein>
<dbReference type="PIRSF" id="PIRSF016578">
    <property type="entry name" value="HsaA"/>
    <property type="match status" value="1"/>
</dbReference>
<dbReference type="InterPro" id="IPR037069">
    <property type="entry name" value="AcylCoA_DH/ox_N_sf"/>
</dbReference>
<evidence type="ECO:0000256" key="4">
    <source>
        <dbReference type="ARBA" id="ARBA00022827"/>
    </source>
</evidence>
<evidence type="ECO:0000256" key="6">
    <source>
        <dbReference type="RuleBase" id="RU362125"/>
    </source>
</evidence>
<comment type="cofactor">
    <cofactor evidence="1 6">
        <name>FAD</name>
        <dbReference type="ChEBI" id="CHEBI:57692"/>
    </cofactor>
</comment>
<comment type="similarity">
    <text evidence="2 6">Belongs to the acyl-CoA dehydrogenase family.</text>
</comment>
<evidence type="ECO:0000259" key="7">
    <source>
        <dbReference type="Pfam" id="PF00441"/>
    </source>
</evidence>
<dbReference type="Pfam" id="PF02770">
    <property type="entry name" value="Acyl-CoA_dh_M"/>
    <property type="match status" value="1"/>
</dbReference>
<dbReference type="RefSeq" id="WP_109826365.1">
    <property type="nucleotide sequence ID" value="NZ_CP029494.1"/>
</dbReference>
<dbReference type="SUPFAM" id="SSF47203">
    <property type="entry name" value="Acyl-CoA dehydrogenase C-terminal domain-like"/>
    <property type="match status" value="1"/>
</dbReference>
<evidence type="ECO:0000313" key="10">
    <source>
        <dbReference type="EMBL" id="AWN22958.1"/>
    </source>
</evidence>
<dbReference type="PANTHER" id="PTHR43884">
    <property type="entry name" value="ACYL-COA DEHYDROGENASE"/>
    <property type="match status" value="1"/>
</dbReference>
<dbReference type="PANTHER" id="PTHR43884:SF25">
    <property type="entry name" value="ACYL-COA DEHYDROGENASE YDBM-RELATED"/>
    <property type="match status" value="1"/>
</dbReference>
<evidence type="ECO:0000313" key="11">
    <source>
        <dbReference type="Proteomes" id="UP000245368"/>
    </source>
</evidence>
<dbReference type="Proteomes" id="UP000245368">
    <property type="component" value="Chromosome"/>
</dbReference>
<reference evidence="10 11" key="1">
    <citation type="submission" date="2018-05" db="EMBL/GenBank/DDBJ databases">
        <title>Complete Genome Sequence of Deinococcus sp. strain 17bor-2.</title>
        <authorList>
            <person name="Srinivasan S."/>
        </authorList>
    </citation>
    <scope>NUCLEOTIDE SEQUENCE [LARGE SCALE GENOMIC DNA]</scope>
    <source>
        <strain evidence="10 11">17bor-2</strain>
    </source>
</reference>
<proteinExistence type="inferred from homology"/>
<dbReference type="InterPro" id="IPR046373">
    <property type="entry name" value="Acyl-CoA_Oxase/DH_mid-dom_sf"/>
</dbReference>
<keyword evidence="3 6" id="KW-0285">Flavoprotein</keyword>
<dbReference type="InterPro" id="IPR013786">
    <property type="entry name" value="AcylCoA_DH/ox_N"/>
</dbReference>
<keyword evidence="5 6" id="KW-0560">Oxidoreductase</keyword>
<dbReference type="GO" id="GO:0003995">
    <property type="term" value="F:acyl-CoA dehydrogenase activity"/>
    <property type="evidence" value="ECO:0007669"/>
    <property type="project" value="TreeGrafter"/>
</dbReference>
<evidence type="ECO:0000256" key="5">
    <source>
        <dbReference type="ARBA" id="ARBA00023002"/>
    </source>
</evidence>
<dbReference type="InterPro" id="IPR009075">
    <property type="entry name" value="AcylCo_DH/oxidase_C"/>
</dbReference>
<feature type="domain" description="Acyl-CoA oxidase/dehydrogenase middle" evidence="8">
    <location>
        <begin position="125"/>
        <end position="216"/>
    </location>
</feature>
<dbReference type="Gene3D" id="1.20.140.10">
    <property type="entry name" value="Butyryl-CoA Dehydrogenase, subunit A, domain 3"/>
    <property type="match status" value="1"/>
</dbReference>
<accession>A0A2Z3JMQ5</accession>
<sequence length="387" mass="40179">MQEDALWPRPDIQALTARAVQAIQIHAAACEEAQDVTPQVAEALRQSGYAALCVPAALGGAGATLSEFGWAQEQLGAAGASLALVLAMTGQVLGSAFAARSLPDAMLQKVGRAAVERGALINAVASEPQLGSPSRGGLPQTALTPEAGGYRLSGHKTWSTGARALDYALVAARTPQDKVGRALIELSAPGVSIRTTWNGSLALRGSGSQDMYFERVRVGGDDVIAPQPPHPAHPAWFWTALAGTYLGVGAAALEALIVYARERVPTALGQPIATLPRVREACGRISAELSAARALLREATRQFEARPHEAALPLLAAAKATCTNAAVSASDQAGRAVGGAALSPEWPFERLLRDARAGLTHPPSDAEAFERLGGALLDEAPQEVRVP</sequence>
<dbReference type="AlphaFoldDB" id="A0A2Z3JMQ5"/>
<evidence type="ECO:0000256" key="2">
    <source>
        <dbReference type="ARBA" id="ARBA00009347"/>
    </source>
</evidence>
<dbReference type="Pfam" id="PF02771">
    <property type="entry name" value="Acyl-CoA_dh_N"/>
    <property type="match status" value="1"/>
</dbReference>
<keyword evidence="4 6" id="KW-0274">FAD</keyword>
<dbReference type="CDD" id="cd00567">
    <property type="entry name" value="ACAD"/>
    <property type="match status" value="1"/>
</dbReference>
<organism evidence="10 11">
    <name type="scientific">Deinococcus irradiatisoli</name>
    <dbReference type="NCBI Taxonomy" id="2202254"/>
    <lineage>
        <taxon>Bacteria</taxon>
        <taxon>Thermotogati</taxon>
        <taxon>Deinococcota</taxon>
        <taxon>Deinococci</taxon>
        <taxon>Deinococcales</taxon>
        <taxon>Deinococcaceae</taxon>
        <taxon>Deinococcus</taxon>
    </lineage>
</organism>
<dbReference type="GO" id="GO:0050660">
    <property type="term" value="F:flavin adenine dinucleotide binding"/>
    <property type="evidence" value="ECO:0007669"/>
    <property type="project" value="InterPro"/>
</dbReference>
<feature type="domain" description="Acyl-CoA dehydrogenase/oxidase C-terminal" evidence="7">
    <location>
        <begin position="240"/>
        <end position="357"/>
    </location>
</feature>
<dbReference type="EMBL" id="CP029494">
    <property type="protein sequence ID" value="AWN22958.1"/>
    <property type="molecule type" value="Genomic_DNA"/>
</dbReference>
<gene>
    <name evidence="10" type="ORF">DKM44_06710</name>
</gene>
<evidence type="ECO:0000259" key="9">
    <source>
        <dbReference type="Pfam" id="PF02771"/>
    </source>
</evidence>
<keyword evidence="11" id="KW-1185">Reference proteome</keyword>
<dbReference type="InterPro" id="IPR036250">
    <property type="entry name" value="AcylCo_DH-like_C"/>
</dbReference>
<feature type="domain" description="Acyl-CoA dehydrogenase/oxidase N-terminal" evidence="9">
    <location>
        <begin position="21"/>
        <end position="93"/>
    </location>
</feature>
<dbReference type="InterPro" id="IPR009100">
    <property type="entry name" value="AcylCoA_DH/oxidase_NM_dom_sf"/>
</dbReference>
<dbReference type="KEGG" id="dez:DKM44_06710"/>
<dbReference type="OrthoDB" id="9785203at2"/>
<dbReference type="SUPFAM" id="SSF56645">
    <property type="entry name" value="Acyl-CoA dehydrogenase NM domain-like"/>
    <property type="match status" value="1"/>
</dbReference>
<dbReference type="Pfam" id="PF00441">
    <property type="entry name" value="Acyl-CoA_dh_1"/>
    <property type="match status" value="1"/>
</dbReference>
<name>A0A2Z3JMQ5_9DEIO</name>
<evidence type="ECO:0000256" key="1">
    <source>
        <dbReference type="ARBA" id="ARBA00001974"/>
    </source>
</evidence>